<protein>
    <submittedName>
        <fullName evidence="1">Uncharacterized protein</fullName>
    </submittedName>
</protein>
<reference evidence="1 2" key="1">
    <citation type="submission" date="2020-04" db="EMBL/GenBank/DDBJ databases">
        <authorList>
            <person name="De Canck E."/>
        </authorList>
    </citation>
    <scope>NUCLEOTIDE SEQUENCE [LARGE SCALE GENOMIC DNA]</scope>
    <source>
        <strain evidence="1 2">LMG 28614</strain>
    </source>
</reference>
<evidence type="ECO:0000313" key="1">
    <source>
        <dbReference type="EMBL" id="CAB3802985.1"/>
    </source>
</evidence>
<organism evidence="1 2">
    <name type="scientific">Paraburkholderia ultramafica</name>
    <dbReference type="NCBI Taxonomy" id="1544867"/>
    <lineage>
        <taxon>Bacteria</taxon>
        <taxon>Pseudomonadati</taxon>
        <taxon>Pseudomonadota</taxon>
        <taxon>Betaproteobacteria</taxon>
        <taxon>Burkholderiales</taxon>
        <taxon>Burkholderiaceae</taxon>
        <taxon>Paraburkholderia</taxon>
    </lineage>
</organism>
<keyword evidence="2" id="KW-1185">Reference proteome</keyword>
<sequence length="62" mass="7242">MNALEQWRSRTMQVRVLDRCDECGQLKEDVQKRVICWSNSTALCCVKCFTEMTGEWNGFSGY</sequence>
<dbReference type="Proteomes" id="UP000494365">
    <property type="component" value="Unassembled WGS sequence"/>
</dbReference>
<dbReference type="EMBL" id="CADIKK010000034">
    <property type="protein sequence ID" value="CAB3802985.1"/>
    <property type="molecule type" value="Genomic_DNA"/>
</dbReference>
<proteinExistence type="predicted"/>
<evidence type="ECO:0000313" key="2">
    <source>
        <dbReference type="Proteomes" id="UP000494365"/>
    </source>
</evidence>
<gene>
    <name evidence="1" type="ORF">LMG28614_05715</name>
</gene>
<accession>A0A6S7BLB3</accession>
<name>A0A6S7BLB3_9BURK</name>
<dbReference type="AlphaFoldDB" id="A0A6S7BLB3"/>